<accession>D6ZKQ7</accession>
<dbReference type="KEGG" id="mcu:HMPREF0573_10987"/>
<keyword evidence="2" id="KW-1185">Reference proteome</keyword>
<sequence>MAILRTYFRQKAILTTLCAGVVVLVLSGWKVVCSARVCWWDKSVA</sequence>
<dbReference type="HOGENOM" id="CLU_3202127_0_0_11"/>
<proteinExistence type="predicted"/>
<gene>
    <name evidence="1" type="ordered locus">HMPREF0573_10987</name>
</gene>
<dbReference type="Proteomes" id="UP000006742">
    <property type="component" value="Chromosome"/>
</dbReference>
<evidence type="ECO:0000313" key="2">
    <source>
        <dbReference type="Proteomes" id="UP000006742"/>
    </source>
</evidence>
<dbReference type="EMBL" id="CP001992">
    <property type="protein sequence ID" value="ADI67306.1"/>
    <property type="molecule type" value="Genomic_DNA"/>
</dbReference>
<dbReference type="AlphaFoldDB" id="D6ZKQ7"/>
<reference evidence="2" key="1">
    <citation type="submission" date="2010-03" db="EMBL/GenBank/DDBJ databases">
        <title>Complete sequence of Mobiluncus curtisii ATCC 43063.</title>
        <authorList>
            <person name="Muzny D."/>
            <person name="Qin X."/>
            <person name="Deng J."/>
            <person name="Jiang H."/>
            <person name="Liu Y."/>
            <person name="Qu J."/>
            <person name="Song X.-Z."/>
            <person name="Zhang L."/>
            <person name="Thornton R."/>
            <person name="Coyle M."/>
            <person name="Francisco L."/>
            <person name="Jackson L."/>
            <person name="Javaid M."/>
            <person name="Korchina V."/>
            <person name="Kovar C."/>
            <person name="Mata R."/>
            <person name="Mathew T."/>
            <person name="Ngo R."/>
            <person name="Nguyen L."/>
            <person name="Nguyen N."/>
            <person name="Okwuonu G."/>
            <person name="Ongeri F."/>
            <person name="Pham C."/>
            <person name="Simmons D."/>
            <person name="Wilczek-Boney K."/>
            <person name="Hale W."/>
            <person name="Jakkamsetti A."/>
            <person name="Pham P."/>
            <person name="Ruth R."/>
            <person name="San Lucas F."/>
            <person name="Warren J."/>
            <person name="Zhang J."/>
            <person name="Zhao Z."/>
            <person name="Zhou C."/>
            <person name="Zhu D."/>
            <person name="Lee S."/>
            <person name="Bess C."/>
            <person name="Blankenburg K."/>
            <person name="Forbes L."/>
            <person name="Fu Q."/>
            <person name="Gubbala S."/>
            <person name="Hirani K."/>
            <person name="Jayaseelan J.C."/>
            <person name="Lara F."/>
            <person name="Munidasa M."/>
            <person name="Palculict T."/>
            <person name="Patil S."/>
            <person name="Pu L.-L."/>
            <person name="Saada N."/>
            <person name="Tang L."/>
            <person name="Weissenberger G."/>
            <person name="Zhu Y."/>
            <person name="Hemphill L."/>
            <person name="Shang Y."/>
            <person name="Youmans B."/>
            <person name="Ayvaz T."/>
            <person name="Ross M."/>
            <person name="Santibanez J."/>
            <person name="Aqrawi P."/>
            <person name="Gross S."/>
            <person name="Joshi V."/>
            <person name="Fowler G."/>
            <person name="Nazareth L."/>
            <person name="Reid J."/>
            <person name="Worley K."/>
            <person name="Petrosino J."/>
            <person name="Highlander S."/>
            <person name="Gibbs R."/>
            <person name="Gibbs R."/>
        </authorList>
    </citation>
    <scope>NUCLEOTIDE SEQUENCE [LARGE SCALE GENOMIC DNA]</scope>
    <source>
        <strain evidence="2">ATCC 43063 / DSM 2711 / V125</strain>
    </source>
</reference>
<evidence type="ECO:0000313" key="1">
    <source>
        <dbReference type="EMBL" id="ADI67306.1"/>
    </source>
</evidence>
<protein>
    <submittedName>
        <fullName evidence="1">Uncharacterized protein</fullName>
    </submittedName>
</protein>
<organism evidence="1 2">
    <name type="scientific">Mobiluncus curtisii (strain ATCC 43063 / DSM 2711 / V125)</name>
    <name type="common">Falcivibrio vaginalis</name>
    <dbReference type="NCBI Taxonomy" id="548479"/>
    <lineage>
        <taxon>Bacteria</taxon>
        <taxon>Bacillati</taxon>
        <taxon>Actinomycetota</taxon>
        <taxon>Actinomycetes</taxon>
        <taxon>Actinomycetales</taxon>
        <taxon>Actinomycetaceae</taxon>
        <taxon>Mobiluncus</taxon>
    </lineage>
</organism>
<name>D6ZKQ7_MOBCV</name>